<comment type="caution">
    <text evidence="4">The sequence shown here is derived from an EMBL/GenBank/DDBJ whole genome shotgun (WGS) entry which is preliminary data.</text>
</comment>
<dbReference type="GO" id="GO:0008270">
    <property type="term" value="F:zinc ion binding"/>
    <property type="evidence" value="ECO:0007669"/>
    <property type="project" value="UniProtKB-KW"/>
</dbReference>
<dbReference type="InterPro" id="IPR036875">
    <property type="entry name" value="Znf_CCHC_sf"/>
</dbReference>
<keyword evidence="1" id="KW-0378">Hydrolase</keyword>
<evidence type="ECO:0000256" key="1">
    <source>
        <dbReference type="ARBA" id="ARBA00022670"/>
    </source>
</evidence>
<dbReference type="Gene3D" id="4.10.60.10">
    <property type="entry name" value="Zinc finger, CCHC-type"/>
    <property type="match status" value="1"/>
</dbReference>
<dbReference type="SMART" id="SM00343">
    <property type="entry name" value="ZnF_C2HC"/>
    <property type="match status" value="1"/>
</dbReference>
<dbReference type="InterPro" id="IPR036397">
    <property type="entry name" value="RNaseH_sf"/>
</dbReference>
<dbReference type="GO" id="GO:0006508">
    <property type="term" value="P:proteolysis"/>
    <property type="evidence" value="ECO:0007669"/>
    <property type="project" value="UniProtKB-KW"/>
</dbReference>
<dbReference type="Proteomes" id="UP001454036">
    <property type="component" value="Unassembled WGS sequence"/>
</dbReference>
<evidence type="ECO:0000256" key="2">
    <source>
        <dbReference type="PROSITE-ProRule" id="PRU00047"/>
    </source>
</evidence>
<dbReference type="PROSITE" id="PS50158">
    <property type="entry name" value="ZF_CCHC"/>
    <property type="match status" value="1"/>
</dbReference>
<evidence type="ECO:0000313" key="4">
    <source>
        <dbReference type="EMBL" id="GAA0159882.1"/>
    </source>
</evidence>
<dbReference type="EMBL" id="BAABME010003718">
    <property type="protein sequence ID" value="GAA0159882.1"/>
    <property type="molecule type" value="Genomic_DNA"/>
</dbReference>
<dbReference type="Pfam" id="PF00098">
    <property type="entry name" value="zf-CCHC"/>
    <property type="match status" value="1"/>
</dbReference>
<dbReference type="GO" id="GO:0003676">
    <property type="term" value="F:nucleic acid binding"/>
    <property type="evidence" value="ECO:0007669"/>
    <property type="project" value="InterPro"/>
</dbReference>
<proteinExistence type="predicted"/>
<sequence length="239" mass="27037">MGPKPGDTCNYCKQKGHWKSDCPKKRQGQCGNASGTITVVEDGSRSEEDIAVVVDGHTHYTDVVGIGSINLRTHDGKFYTLNDVRHVPHMTKNLISLSLLDTKGFSFKGECGVLHVYNGSKVILKGVKRVASSEVDKEDMTKLWHMRLGHMSERGMQILAKDNLLGRHEIKDLGFYEHCVFGKLHRSKFPKTTHRINGTLDYIHVDCWGPSRVNSMGSHKYFLSLIDDYSRMTWVFIIK</sequence>
<dbReference type="InterPro" id="IPR001878">
    <property type="entry name" value="Znf_CCHC"/>
</dbReference>
<keyword evidence="2" id="KW-0862">Zinc</keyword>
<dbReference type="SUPFAM" id="SSF53098">
    <property type="entry name" value="Ribonuclease H-like"/>
    <property type="match status" value="1"/>
</dbReference>
<protein>
    <recommendedName>
        <fullName evidence="3">CCHC-type domain-containing protein</fullName>
    </recommendedName>
</protein>
<organism evidence="4 5">
    <name type="scientific">Lithospermum erythrorhizon</name>
    <name type="common">Purple gromwell</name>
    <name type="synonym">Lithospermum officinale var. erythrorhizon</name>
    <dbReference type="NCBI Taxonomy" id="34254"/>
    <lineage>
        <taxon>Eukaryota</taxon>
        <taxon>Viridiplantae</taxon>
        <taxon>Streptophyta</taxon>
        <taxon>Embryophyta</taxon>
        <taxon>Tracheophyta</taxon>
        <taxon>Spermatophyta</taxon>
        <taxon>Magnoliopsida</taxon>
        <taxon>eudicotyledons</taxon>
        <taxon>Gunneridae</taxon>
        <taxon>Pentapetalae</taxon>
        <taxon>asterids</taxon>
        <taxon>lamiids</taxon>
        <taxon>Boraginales</taxon>
        <taxon>Boraginaceae</taxon>
        <taxon>Boraginoideae</taxon>
        <taxon>Lithospermeae</taxon>
        <taxon>Lithospermum</taxon>
    </lineage>
</organism>
<dbReference type="Pfam" id="PF13976">
    <property type="entry name" value="gag_pre-integrs"/>
    <property type="match status" value="1"/>
</dbReference>
<keyword evidence="5" id="KW-1185">Reference proteome</keyword>
<evidence type="ECO:0000259" key="3">
    <source>
        <dbReference type="PROSITE" id="PS50158"/>
    </source>
</evidence>
<dbReference type="Gene3D" id="3.30.420.10">
    <property type="entry name" value="Ribonuclease H-like superfamily/Ribonuclease H"/>
    <property type="match status" value="1"/>
</dbReference>
<gene>
    <name evidence="4" type="ORF">LIER_16562</name>
</gene>
<dbReference type="PANTHER" id="PTHR42648:SF28">
    <property type="entry name" value="TRANSPOSON-ENCODED PROTEIN WITH RIBONUCLEASE H-LIKE AND RETROVIRUS ZINC FINGER-LIKE DOMAINS"/>
    <property type="match status" value="1"/>
</dbReference>
<name>A0AAV3QCH4_LITER</name>
<keyword evidence="2" id="KW-0863">Zinc-finger</keyword>
<keyword evidence="2" id="KW-0479">Metal-binding</keyword>
<dbReference type="Pfam" id="PF22936">
    <property type="entry name" value="Pol_BBD"/>
    <property type="match status" value="1"/>
</dbReference>
<evidence type="ECO:0000313" key="5">
    <source>
        <dbReference type="Proteomes" id="UP001454036"/>
    </source>
</evidence>
<dbReference type="InterPro" id="IPR012337">
    <property type="entry name" value="RNaseH-like_sf"/>
</dbReference>
<dbReference type="InterPro" id="IPR054722">
    <property type="entry name" value="PolX-like_BBD"/>
</dbReference>
<reference evidence="4 5" key="1">
    <citation type="submission" date="2024-01" db="EMBL/GenBank/DDBJ databases">
        <title>The complete chloroplast genome sequence of Lithospermum erythrorhizon: insights into the phylogenetic relationship among Boraginaceae species and the maternal lineages of purple gromwells.</title>
        <authorList>
            <person name="Okada T."/>
            <person name="Watanabe K."/>
        </authorList>
    </citation>
    <scope>NUCLEOTIDE SEQUENCE [LARGE SCALE GENOMIC DNA]</scope>
</reference>
<dbReference type="InterPro" id="IPR039537">
    <property type="entry name" value="Retrotran_Ty1/copia-like"/>
</dbReference>
<keyword evidence="1" id="KW-0645">Protease</keyword>
<dbReference type="InterPro" id="IPR025724">
    <property type="entry name" value="GAG-pre-integrase_dom"/>
</dbReference>
<dbReference type="GO" id="GO:0008233">
    <property type="term" value="F:peptidase activity"/>
    <property type="evidence" value="ECO:0007669"/>
    <property type="project" value="UniProtKB-KW"/>
</dbReference>
<dbReference type="PANTHER" id="PTHR42648">
    <property type="entry name" value="TRANSPOSASE, PUTATIVE-RELATED"/>
    <property type="match status" value="1"/>
</dbReference>
<accession>A0AAV3QCH4</accession>
<dbReference type="AlphaFoldDB" id="A0AAV3QCH4"/>
<feature type="domain" description="CCHC-type" evidence="3">
    <location>
        <begin position="9"/>
        <end position="24"/>
    </location>
</feature>
<dbReference type="SUPFAM" id="SSF57756">
    <property type="entry name" value="Retrovirus zinc finger-like domains"/>
    <property type="match status" value="1"/>
</dbReference>